<evidence type="ECO:0000256" key="1">
    <source>
        <dbReference type="SAM" id="Phobius"/>
    </source>
</evidence>
<dbReference type="EMBL" id="CAJPIN010073706">
    <property type="protein sequence ID" value="CAG2067716.1"/>
    <property type="molecule type" value="Genomic_DNA"/>
</dbReference>
<keyword evidence="3" id="KW-1185">Reference proteome</keyword>
<comment type="caution">
    <text evidence="2">The sequence shown here is derived from an EMBL/GenBank/DDBJ whole genome shotgun (WGS) entry which is preliminary data.</text>
</comment>
<name>A0ABN7PIX0_TIMPD</name>
<gene>
    <name evidence="2" type="ORF">TPAB3V08_LOCUS14659</name>
</gene>
<protein>
    <submittedName>
        <fullName evidence="2">Uncharacterized protein</fullName>
    </submittedName>
</protein>
<proteinExistence type="predicted"/>
<accession>A0ABN7PIX0</accession>
<sequence>MMDAAPGSDAVQAAVGDGGQWQIIIYLWMSILKLAVAWHQLGIVFLAPPVDFRCRQGEPRNFTRKRVEHCFWQDQNGTDSPCTAWEYDRSVFTETIVTEWNLVCDRHQLANVAQTVFMFGVLMGNALFGMAADR</sequence>
<evidence type="ECO:0000313" key="3">
    <source>
        <dbReference type="Proteomes" id="UP001153148"/>
    </source>
</evidence>
<feature type="non-terminal residue" evidence="2">
    <location>
        <position position="134"/>
    </location>
</feature>
<reference evidence="2" key="1">
    <citation type="submission" date="2021-03" db="EMBL/GenBank/DDBJ databases">
        <authorList>
            <person name="Tran Van P."/>
        </authorList>
    </citation>
    <scope>NUCLEOTIDE SEQUENCE</scope>
</reference>
<feature type="transmembrane region" description="Helical" evidence="1">
    <location>
        <begin position="23"/>
        <end position="47"/>
    </location>
</feature>
<organism evidence="2 3">
    <name type="scientific">Timema podura</name>
    <name type="common">Walking stick</name>
    <dbReference type="NCBI Taxonomy" id="61482"/>
    <lineage>
        <taxon>Eukaryota</taxon>
        <taxon>Metazoa</taxon>
        <taxon>Ecdysozoa</taxon>
        <taxon>Arthropoda</taxon>
        <taxon>Hexapoda</taxon>
        <taxon>Insecta</taxon>
        <taxon>Pterygota</taxon>
        <taxon>Neoptera</taxon>
        <taxon>Polyneoptera</taxon>
        <taxon>Phasmatodea</taxon>
        <taxon>Timematodea</taxon>
        <taxon>Timematoidea</taxon>
        <taxon>Timematidae</taxon>
        <taxon>Timema</taxon>
    </lineage>
</organism>
<dbReference type="Proteomes" id="UP001153148">
    <property type="component" value="Unassembled WGS sequence"/>
</dbReference>
<keyword evidence="1" id="KW-0812">Transmembrane</keyword>
<evidence type="ECO:0000313" key="2">
    <source>
        <dbReference type="EMBL" id="CAG2067716.1"/>
    </source>
</evidence>
<keyword evidence="1" id="KW-1133">Transmembrane helix</keyword>
<keyword evidence="1" id="KW-0472">Membrane</keyword>